<organism evidence="1 2">
    <name type="scientific">Neophaeococcomyces mojaviensis</name>
    <dbReference type="NCBI Taxonomy" id="3383035"/>
    <lineage>
        <taxon>Eukaryota</taxon>
        <taxon>Fungi</taxon>
        <taxon>Dikarya</taxon>
        <taxon>Ascomycota</taxon>
        <taxon>Pezizomycotina</taxon>
        <taxon>Eurotiomycetes</taxon>
        <taxon>Chaetothyriomycetidae</taxon>
        <taxon>Chaetothyriales</taxon>
        <taxon>Chaetothyriales incertae sedis</taxon>
        <taxon>Neophaeococcomyces</taxon>
    </lineage>
</organism>
<evidence type="ECO:0000313" key="2">
    <source>
        <dbReference type="Proteomes" id="UP001172386"/>
    </source>
</evidence>
<evidence type="ECO:0000313" key="1">
    <source>
        <dbReference type="EMBL" id="KAJ9651828.1"/>
    </source>
</evidence>
<sequence>MAPPVMTPAEARQTYDQLSPQYNLQYAHHKSDIKQMIRIAELQPAEIVLDLGTGLGWVAKEAAPHCTLAIGLDISNACIVRAKQEQTPQNCFFAVADMLQREDIQATTTSIVQQYTTLTSATNQSLTLQSPPYFDVVFLCWSFSHVPLQRRHELLTMLRDHIVRPGGRIVLDHQSSRCDIYTIEQVCLYQPSIPERPGHQEIKLWGRQRVAGKTSVMHARNELLPLVQAIGWRIARSKPFPIAEEDHYEDSTAQVQRRAQKLTPPGQEPRFEQLEAARREMFHQLPTAFKQSDAYPCAANGFQLVPFAGGSEVIDLTRHKVASIVAVLEASITTASDN</sequence>
<name>A0ACC2ZW04_9EURO</name>
<dbReference type="Proteomes" id="UP001172386">
    <property type="component" value="Unassembled WGS sequence"/>
</dbReference>
<comment type="caution">
    <text evidence="1">The sequence shown here is derived from an EMBL/GenBank/DDBJ whole genome shotgun (WGS) entry which is preliminary data.</text>
</comment>
<proteinExistence type="predicted"/>
<protein>
    <submittedName>
        <fullName evidence="1">Uncharacterized protein</fullName>
    </submittedName>
</protein>
<reference evidence="1" key="1">
    <citation type="submission" date="2022-10" db="EMBL/GenBank/DDBJ databases">
        <title>Culturing micro-colonial fungi from biological soil crusts in the Mojave desert and describing Neophaeococcomyces mojavensis, and introducing the new genera and species Taxawa tesnikishii.</title>
        <authorList>
            <person name="Kurbessoian T."/>
            <person name="Stajich J.E."/>
        </authorList>
    </citation>
    <scope>NUCLEOTIDE SEQUENCE</scope>
    <source>
        <strain evidence="1">JES_112</strain>
    </source>
</reference>
<keyword evidence="2" id="KW-1185">Reference proteome</keyword>
<dbReference type="EMBL" id="JAPDRQ010000234">
    <property type="protein sequence ID" value="KAJ9651828.1"/>
    <property type="molecule type" value="Genomic_DNA"/>
</dbReference>
<gene>
    <name evidence="1" type="ORF">H2198_008922</name>
</gene>
<accession>A0ACC2ZW04</accession>